<keyword evidence="1 3" id="KW-0728">SH3 domain</keyword>
<feature type="region of interest" description="Disordered" evidence="4">
    <location>
        <begin position="767"/>
        <end position="841"/>
    </location>
</feature>
<evidence type="ECO:0000256" key="2">
    <source>
        <dbReference type="PROSITE-ProRule" id="PRU00023"/>
    </source>
</evidence>
<evidence type="ECO:0000256" key="4">
    <source>
        <dbReference type="SAM" id="MobiDB-lite"/>
    </source>
</evidence>
<dbReference type="CDD" id="cd17091">
    <property type="entry name" value="FERM_F0_SHANK"/>
    <property type="match status" value="1"/>
</dbReference>
<keyword evidence="2" id="KW-0040">ANK repeat</keyword>
<evidence type="ECO:0000259" key="6">
    <source>
        <dbReference type="PROSITE" id="PS50106"/>
    </source>
</evidence>
<feature type="compositionally biased region" description="Low complexity" evidence="4">
    <location>
        <begin position="619"/>
        <end position="628"/>
    </location>
</feature>
<evidence type="ECO:0000256" key="3">
    <source>
        <dbReference type="PROSITE-ProRule" id="PRU00192"/>
    </source>
</evidence>
<evidence type="ECO:0000313" key="8">
    <source>
        <dbReference type="RefSeq" id="XP_052751607.1"/>
    </source>
</evidence>
<dbReference type="Gene3D" id="2.30.30.40">
    <property type="entry name" value="SH3 Domains"/>
    <property type="match status" value="1"/>
</dbReference>
<dbReference type="Pfam" id="PF12796">
    <property type="entry name" value="Ank_2"/>
    <property type="match status" value="2"/>
</dbReference>
<dbReference type="PROSITE" id="PS50106">
    <property type="entry name" value="PDZ"/>
    <property type="match status" value="1"/>
</dbReference>
<evidence type="ECO:0000313" key="7">
    <source>
        <dbReference type="Proteomes" id="UP001652740"/>
    </source>
</evidence>
<dbReference type="PANTHER" id="PTHR24135">
    <property type="entry name" value="SH3 AND MULTIPLE ANKYRIN REPEAT DOMAINS PROTEIN"/>
    <property type="match status" value="1"/>
</dbReference>
<feature type="region of interest" description="Disordered" evidence="4">
    <location>
        <begin position="859"/>
        <end position="1077"/>
    </location>
</feature>
<dbReference type="InterPro" id="IPR041489">
    <property type="entry name" value="PDZ_6"/>
</dbReference>
<evidence type="ECO:0000259" key="5">
    <source>
        <dbReference type="PROSITE" id="PS50002"/>
    </source>
</evidence>
<dbReference type="InterPro" id="IPR036028">
    <property type="entry name" value="SH3-like_dom_sf"/>
</dbReference>
<dbReference type="SMART" id="SM00326">
    <property type="entry name" value="SH3"/>
    <property type="match status" value="1"/>
</dbReference>
<name>A0ABM3MJQ1_GALME</name>
<dbReference type="SUPFAM" id="SSF48403">
    <property type="entry name" value="Ankyrin repeat"/>
    <property type="match status" value="1"/>
</dbReference>
<gene>
    <name evidence="8" type="primary">LOC113523461</name>
</gene>
<dbReference type="CDD" id="cd06746">
    <property type="entry name" value="PDZ_SHANK1_3-like"/>
    <property type="match status" value="1"/>
</dbReference>
<dbReference type="InterPro" id="IPR051569">
    <property type="entry name" value="SHANK"/>
</dbReference>
<accession>A0ABM3MJQ1</accession>
<feature type="region of interest" description="Disordered" evidence="4">
    <location>
        <begin position="586"/>
        <end position="710"/>
    </location>
</feature>
<feature type="repeat" description="ANK" evidence="2">
    <location>
        <begin position="251"/>
        <end position="283"/>
    </location>
</feature>
<feature type="compositionally biased region" description="Polar residues" evidence="4">
    <location>
        <begin position="586"/>
        <end position="611"/>
    </location>
</feature>
<feature type="compositionally biased region" description="Polar residues" evidence="4">
    <location>
        <begin position="1038"/>
        <end position="1062"/>
    </location>
</feature>
<dbReference type="RefSeq" id="XP_052751607.1">
    <property type="nucleotide sequence ID" value="XM_052895647.1"/>
</dbReference>
<dbReference type="InterPro" id="IPR002110">
    <property type="entry name" value="Ankyrin_rpt"/>
</dbReference>
<organism evidence="7 8">
    <name type="scientific">Galleria mellonella</name>
    <name type="common">Greater wax moth</name>
    <dbReference type="NCBI Taxonomy" id="7137"/>
    <lineage>
        <taxon>Eukaryota</taxon>
        <taxon>Metazoa</taxon>
        <taxon>Ecdysozoa</taxon>
        <taxon>Arthropoda</taxon>
        <taxon>Hexapoda</taxon>
        <taxon>Insecta</taxon>
        <taxon>Pterygota</taxon>
        <taxon>Neoptera</taxon>
        <taxon>Endopterygota</taxon>
        <taxon>Lepidoptera</taxon>
        <taxon>Glossata</taxon>
        <taxon>Ditrysia</taxon>
        <taxon>Pyraloidea</taxon>
        <taxon>Pyralidae</taxon>
        <taxon>Galleriinae</taxon>
        <taxon>Galleria</taxon>
    </lineage>
</organism>
<dbReference type="PROSITE" id="PS50088">
    <property type="entry name" value="ANK_REPEAT"/>
    <property type="match status" value="3"/>
</dbReference>
<sequence>MEGECSEGAEGWLLVRVHVPELNVQKSLQFPRDQLVWDVKQQCLAALPKELKESFNYGLFCPPVNGKAGKFLDEERRLGDYPFNGPVGYLELKYKRRVYKMLKLDEKTLKTLHSRANLRRFLEHVTHSQLDKITKACAKGLDPNFHCQDTGETPLTIAAGLKSPGKVLIALVNGGALLDYRTKDGSTAMHRAVEKNSLEAVKTLLELGASPNYKDGKGLTPLYLSVTNKTDPLLCETLLHDHATIGATDLQGWQEVHQACRNGLVQNLDHLLFYGADMNARNASGNTPLHVCAVNAQDSCARQLLFRGCDKEALNYANQTPYQVAVIAGNLELAEVIKNYKADEVDKSAGDTSDIISDSSGVGTSNSDTTTCSLQLSTTVVCLQPYEPTAPGHLRLAQGDIVEVVGATDEGLLEGAVRGAAGAGRPAGLFPARCVQEVRLRHANNLHQVLASGPIHHSRVTGRREMALSKTYSATAPRIKKTPGGGAACARTVVLHRARRGFGFVLRGAKASSPLMELRPSERCPALQYLDDVDAGGVADRAGLRKGDFLVAINGEDVSAASHEHVVELIRSSGALVSMTVVSLNSAPGNNENNTCTVPTSKSQNQLSSSGRPYAATLPRKAAGGRSPAPAPPRRDPRTTLSVGRARAKSMVAGLENGGEKEESCEPLSVAGKSSSAESVQLHGGSNCGTPVSGTPVAPRTASIRQRPASSRITAAELEELFQRQADTDTDTDALGGPSAMMTRSAFQGGNNSPPYSPARQRVYASVAEMKRSRGKSWSKSTGRSLRREFHSTPDLAAELAAHPPRTRSSEDVHAGTSRVPPPAHPPPPPPPPGAPASSFRPAAAAKLYAAPRDLAPVGYRPAAPAAAPAPAPASAAAYAHMHAGRKAASLRAWTSADGPAPASAPASAPAPHYAQPIIAHKGFVRQNSTPAPPIPEPDYSMSESDEDERKPRPEPAALAETSANSNTSGSSSGSSSMQHSFSVDEIQKIRTRLKSSKSCGDELASGGERDDGDNSSSGVSSDQEAQARPPRRDKVSFCSSVTVKSSNDVISTEPVHSSSESLAPPPPMQRHNSLTRKRATAALLRGSVGAARGRSAAERLGVDVDKAPGRRRAAVLLAELPPPPEEAAAAPAPEPPAPPLLAPPPQFSDRVRVVSALPKQLAHLQ</sequence>
<dbReference type="GeneID" id="113523461"/>
<dbReference type="SMART" id="SM00228">
    <property type="entry name" value="PDZ"/>
    <property type="match status" value="1"/>
</dbReference>
<keyword evidence="7" id="KW-1185">Reference proteome</keyword>
<reference evidence="8" key="1">
    <citation type="submission" date="2025-08" db="UniProtKB">
        <authorList>
            <consortium name="RefSeq"/>
        </authorList>
    </citation>
    <scope>IDENTIFICATION</scope>
    <source>
        <tissue evidence="8">Whole larvae</tissue>
    </source>
</reference>
<dbReference type="Proteomes" id="UP001652740">
    <property type="component" value="Unplaced"/>
</dbReference>
<feature type="compositionally biased region" description="Pro residues" evidence="4">
    <location>
        <begin position="1133"/>
        <end position="1147"/>
    </location>
</feature>
<protein>
    <submittedName>
        <fullName evidence="8">SH3 and multiple ankyrin repeat domains protein 2 isoform X6</fullName>
    </submittedName>
</protein>
<feature type="region of interest" description="Disordered" evidence="4">
    <location>
        <begin position="1121"/>
        <end position="1147"/>
    </location>
</feature>
<dbReference type="InterPro" id="IPR001452">
    <property type="entry name" value="SH3_domain"/>
</dbReference>
<dbReference type="InterPro" id="IPR036034">
    <property type="entry name" value="PDZ_sf"/>
</dbReference>
<feature type="repeat" description="ANK" evidence="2">
    <location>
        <begin position="184"/>
        <end position="216"/>
    </location>
</feature>
<dbReference type="SUPFAM" id="SSF50156">
    <property type="entry name" value="PDZ domain-like"/>
    <property type="match status" value="1"/>
</dbReference>
<dbReference type="InterPro" id="IPR001478">
    <property type="entry name" value="PDZ"/>
</dbReference>
<dbReference type="SMART" id="SM00248">
    <property type="entry name" value="ANK"/>
    <property type="match status" value="6"/>
</dbReference>
<feature type="compositionally biased region" description="Low complexity" evidence="4">
    <location>
        <begin position="900"/>
        <end position="912"/>
    </location>
</feature>
<feature type="domain" description="SH3" evidence="5">
    <location>
        <begin position="375"/>
        <end position="440"/>
    </location>
</feature>
<dbReference type="SUPFAM" id="SSF50044">
    <property type="entry name" value="SH3-domain"/>
    <property type="match status" value="1"/>
</dbReference>
<dbReference type="Pfam" id="PF16511">
    <property type="entry name" value="FERM_f0"/>
    <property type="match status" value="1"/>
</dbReference>
<dbReference type="PROSITE" id="PS50002">
    <property type="entry name" value="SH3"/>
    <property type="match status" value="1"/>
</dbReference>
<dbReference type="Pfam" id="PF17820">
    <property type="entry name" value="PDZ_6"/>
    <property type="match status" value="1"/>
</dbReference>
<dbReference type="PANTHER" id="PTHR24135:SF28">
    <property type="entry name" value="LD13733P"/>
    <property type="match status" value="1"/>
</dbReference>
<dbReference type="Gene3D" id="1.25.40.20">
    <property type="entry name" value="Ankyrin repeat-containing domain"/>
    <property type="match status" value="2"/>
</dbReference>
<evidence type="ECO:0000256" key="1">
    <source>
        <dbReference type="ARBA" id="ARBA00022443"/>
    </source>
</evidence>
<dbReference type="Pfam" id="PF07653">
    <property type="entry name" value="SH3_2"/>
    <property type="match status" value="1"/>
</dbReference>
<dbReference type="PROSITE" id="PS50297">
    <property type="entry name" value="ANK_REP_REGION"/>
    <property type="match status" value="2"/>
</dbReference>
<proteinExistence type="predicted"/>
<dbReference type="Gene3D" id="2.30.42.10">
    <property type="match status" value="1"/>
</dbReference>
<feature type="compositionally biased region" description="Pro residues" evidence="4">
    <location>
        <begin position="820"/>
        <end position="835"/>
    </location>
</feature>
<feature type="domain" description="PDZ" evidence="6">
    <location>
        <begin position="492"/>
        <end position="585"/>
    </location>
</feature>
<dbReference type="Gene3D" id="3.10.20.90">
    <property type="entry name" value="Phosphatidylinositol 3-kinase Catalytic Subunit, Chain A, domain 1"/>
    <property type="match status" value="1"/>
</dbReference>
<feature type="compositionally biased region" description="Low complexity" evidence="4">
    <location>
        <begin position="962"/>
        <end position="977"/>
    </location>
</feature>
<feature type="compositionally biased region" description="Low complexity" evidence="4">
    <location>
        <begin position="859"/>
        <end position="882"/>
    </location>
</feature>
<dbReference type="InterPro" id="IPR032425">
    <property type="entry name" value="FERM_f0"/>
</dbReference>
<dbReference type="InterPro" id="IPR036770">
    <property type="entry name" value="Ankyrin_rpt-contain_sf"/>
</dbReference>
<feature type="repeat" description="ANK" evidence="2">
    <location>
        <begin position="284"/>
        <end position="316"/>
    </location>
</feature>